<accession>A0A0A8Y750</accession>
<proteinExistence type="predicted"/>
<reference evidence="1" key="1">
    <citation type="submission" date="2014-09" db="EMBL/GenBank/DDBJ databases">
        <authorList>
            <person name="Magalhaes I.L.F."/>
            <person name="Oliveira U."/>
            <person name="Santos F.R."/>
            <person name="Vidigal T.H.D.A."/>
            <person name="Brescovit A.D."/>
            <person name="Santos A.J."/>
        </authorList>
    </citation>
    <scope>NUCLEOTIDE SEQUENCE</scope>
    <source>
        <tissue evidence="1">Shoot tissue taken approximately 20 cm above the soil surface</tissue>
    </source>
</reference>
<evidence type="ECO:0000313" key="1">
    <source>
        <dbReference type="EMBL" id="JAD20983.1"/>
    </source>
</evidence>
<reference evidence="1" key="2">
    <citation type="journal article" date="2015" name="Data Brief">
        <title>Shoot transcriptome of the giant reed, Arundo donax.</title>
        <authorList>
            <person name="Barrero R.A."/>
            <person name="Guerrero F.D."/>
            <person name="Moolhuijzen P."/>
            <person name="Goolsby J.A."/>
            <person name="Tidwell J."/>
            <person name="Bellgard S.E."/>
            <person name="Bellgard M.I."/>
        </authorList>
    </citation>
    <scope>NUCLEOTIDE SEQUENCE</scope>
    <source>
        <tissue evidence="1">Shoot tissue taken approximately 20 cm above the soil surface</tissue>
    </source>
</reference>
<sequence length="66" mass="7494">MIPIVDQTEASRINACMPQRLKRDNAKASDTMPSKGAWRETSSSMEIFDAWSRIFIRVSLMITISC</sequence>
<protein>
    <submittedName>
        <fullName evidence="1">Uncharacterized protein</fullName>
    </submittedName>
</protein>
<dbReference type="EMBL" id="GBRH01276912">
    <property type="protein sequence ID" value="JAD20983.1"/>
    <property type="molecule type" value="Transcribed_RNA"/>
</dbReference>
<name>A0A0A8Y750_ARUDO</name>
<dbReference type="AlphaFoldDB" id="A0A0A8Y750"/>
<organism evidence="1">
    <name type="scientific">Arundo donax</name>
    <name type="common">Giant reed</name>
    <name type="synonym">Donax arundinaceus</name>
    <dbReference type="NCBI Taxonomy" id="35708"/>
    <lineage>
        <taxon>Eukaryota</taxon>
        <taxon>Viridiplantae</taxon>
        <taxon>Streptophyta</taxon>
        <taxon>Embryophyta</taxon>
        <taxon>Tracheophyta</taxon>
        <taxon>Spermatophyta</taxon>
        <taxon>Magnoliopsida</taxon>
        <taxon>Liliopsida</taxon>
        <taxon>Poales</taxon>
        <taxon>Poaceae</taxon>
        <taxon>PACMAD clade</taxon>
        <taxon>Arundinoideae</taxon>
        <taxon>Arundineae</taxon>
        <taxon>Arundo</taxon>
    </lineage>
</organism>